<evidence type="ECO:0000313" key="16">
    <source>
        <dbReference type="Proteomes" id="UP000295106"/>
    </source>
</evidence>
<dbReference type="Gene3D" id="3.40.1110.10">
    <property type="entry name" value="Calcium-transporting ATPase, cytoplasmic domain N"/>
    <property type="match status" value="1"/>
</dbReference>
<keyword evidence="3 12" id="KW-0812">Transmembrane</keyword>
<feature type="region of interest" description="Disordered" evidence="13">
    <location>
        <begin position="26"/>
        <end position="70"/>
    </location>
</feature>
<dbReference type="PRINTS" id="PR00119">
    <property type="entry name" value="CATATPASE"/>
</dbReference>
<feature type="transmembrane region" description="Helical" evidence="12">
    <location>
        <begin position="399"/>
        <end position="424"/>
    </location>
</feature>
<dbReference type="InterPro" id="IPR008250">
    <property type="entry name" value="ATPase_P-typ_transduc_dom_A_sf"/>
</dbReference>
<dbReference type="GO" id="GO:0016887">
    <property type="term" value="F:ATP hydrolysis activity"/>
    <property type="evidence" value="ECO:0007669"/>
    <property type="project" value="InterPro"/>
</dbReference>
<dbReference type="NCBIfam" id="TIGR01494">
    <property type="entry name" value="ATPase_P-type"/>
    <property type="match status" value="1"/>
</dbReference>
<dbReference type="InterPro" id="IPR044492">
    <property type="entry name" value="P_typ_ATPase_HD_dom"/>
</dbReference>
<dbReference type="Pfam" id="PF00702">
    <property type="entry name" value="Hydrolase"/>
    <property type="match status" value="1"/>
</dbReference>
<evidence type="ECO:0000256" key="4">
    <source>
        <dbReference type="ARBA" id="ARBA00022723"/>
    </source>
</evidence>
<dbReference type="NCBIfam" id="TIGR01525">
    <property type="entry name" value="ATPase-IB_hvy"/>
    <property type="match status" value="1"/>
</dbReference>
<dbReference type="SFLD" id="SFLDF00027">
    <property type="entry name" value="p-type_atpase"/>
    <property type="match status" value="1"/>
</dbReference>
<comment type="similarity">
    <text evidence="2 12">Belongs to the cation transport ATPase (P-type) (TC 3.A.3) family. Type IB subfamily.</text>
</comment>
<dbReference type="PANTHER" id="PTHR48085">
    <property type="entry name" value="CADMIUM/ZINC-TRANSPORTING ATPASE HMA2-RELATED"/>
    <property type="match status" value="1"/>
</dbReference>
<name>A0A4V2SHK3_RUBGE</name>
<dbReference type="InterPro" id="IPR036412">
    <property type="entry name" value="HAD-like_sf"/>
</dbReference>
<dbReference type="GO" id="GO:0046872">
    <property type="term" value="F:metal ion binding"/>
    <property type="evidence" value="ECO:0007669"/>
    <property type="project" value="UniProtKB-KW"/>
</dbReference>
<gene>
    <name evidence="15" type="ORF">EV684_101270</name>
</gene>
<evidence type="ECO:0000256" key="11">
    <source>
        <dbReference type="ARBA" id="ARBA00047308"/>
    </source>
</evidence>
<dbReference type="PROSITE" id="PS00154">
    <property type="entry name" value="ATPASE_E1_E2"/>
    <property type="match status" value="1"/>
</dbReference>
<evidence type="ECO:0000256" key="13">
    <source>
        <dbReference type="SAM" id="MobiDB-lite"/>
    </source>
</evidence>
<feature type="transmembrane region" description="Helical" evidence="12">
    <location>
        <begin position="200"/>
        <end position="218"/>
    </location>
</feature>
<dbReference type="RefSeq" id="WP_132644406.1">
    <property type="nucleotide sequence ID" value="NZ_CP181386.1"/>
</dbReference>
<dbReference type="InterPro" id="IPR006121">
    <property type="entry name" value="HMA_dom"/>
</dbReference>
<keyword evidence="12" id="KW-1003">Cell membrane</keyword>
<evidence type="ECO:0000256" key="2">
    <source>
        <dbReference type="ARBA" id="ARBA00006024"/>
    </source>
</evidence>
<dbReference type="SUPFAM" id="SSF81653">
    <property type="entry name" value="Calcium ATPase, transduction domain A"/>
    <property type="match status" value="1"/>
</dbReference>
<feature type="domain" description="HMA" evidence="14">
    <location>
        <begin position="91"/>
        <end position="155"/>
    </location>
</feature>
<dbReference type="GO" id="GO:0016463">
    <property type="term" value="F:P-type zinc transporter activity"/>
    <property type="evidence" value="ECO:0007669"/>
    <property type="project" value="UniProtKB-EC"/>
</dbReference>
<dbReference type="EMBL" id="SLXD01000001">
    <property type="protein sequence ID" value="TCP05398.1"/>
    <property type="molecule type" value="Genomic_DNA"/>
</dbReference>
<dbReference type="Gene3D" id="3.30.70.100">
    <property type="match status" value="1"/>
</dbReference>
<evidence type="ECO:0000256" key="3">
    <source>
        <dbReference type="ARBA" id="ARBA00022692"/>
    </source>
</evidence>
<evidence type="ECO:0000259" key="14">
    <source>
        <dbReference type="PROSITE" id="PS50846"/>
    </source>
</evidence>
<feature type="transmembrane region" description="Helical" evidence="12">
    <location>
        <begin position="735"/>
        <end position="756"/>
    </location>
</feature>
<feature type="compositionally biased region" description="Basic and acidic residues" evidence="13">
    <location>
        <begin position="34"/>
        <end position="70"/>
    </location>
</feature>
<comment type="catalytic activity">
    <reaction evidence="11">
        <text>Zn(2+)(in) + ATP + H2O = Zn(2+)(out) + ADP + phosphate + H(+)</text>
        <dbReference type="Rhea" id="RHEA:20621"/>
        <dbReference type="ChEBI" id="CHEBI:15377"/>
        <dbReference type="ChEBI" id="CHEBI:15378"/>
        <dbReference type="ChEBI" id="CHEBI:29105"/>
        <dbReference type="ChEBI" id="CHEBI:30616"/>
        <dbReference type="ChEBI" id="CHEBI:43474"/>
        <dbReference type="ChEBI" id="CHEBI:456216"/>
        <dbReference type="EC" id="7.2.2.12"/>
    </reaction>
</comment>
<evidence type="ECO:0000256" key="9">
    <source>
        <dbReference type="ARBA" id="ARBA00023136"/>
    </source>
</evidence>
<organism evidence="15 16">
    <name type="scientific">Rubrivivax gelatinosus</name>
    <name type="common">Rhodocyclus gelatinosus</name>
    <name type="synonym">Rhodopseudomonas gelatinosa</name>
    <dbReference type="NCBI Taxonomy" id="28068"/>
    <lineage>
        <taxon>Bacteria</taxon>
        <taxon>Pseudomonadati</taxon>
        <taxon>Pseudomonadota</taxon>
        <taxon>Betaproteobacteria</taxon>
        <taxon>Burkholderiales</taxon>
        <taxon>Sphaerotilaceae</taxon>
        <taxon>Rubrivivax</taxon>
    </lineage>
</organism>
<evidence type="ECO:0000256" key="8">
    <source>
        <dbReference type="ARBA" id="ARBA00022989"/>
    </source>
</evidence>
<evidence type="ECO:0000256" key="7">
    <source>
        <dbReference type="ARBA" id="ARBA00022967"/>
    </source>
</evidence>
<reference evidence="15 16" key="1">
    <citation type="submission" date="2019-03" db="EMBL/GenBank/DDBJ databases">
        <title>Genomic Encyclopedia of Type Strains, Phase IV (KMG-IV): sequencing the most valuable type-strain genomes for metagenomic binning, comparative biology and taxonomic classification.</title>
        <authorList>
            <person name="Goeker M."/>
        </authorList>
    </citation>
    <scope>NUCLEOTIDE SEQUENCE [LARGE SCALE GENOMIC DNA]</scope>
    <source>
        <strain evidence="15 16">DSM 1709</strain>
    </source>
</reference>
<dbReference type="PRINTS" id="PR00941">
    <property type="entry name" value="CDATPASE"/>
</dbReference>
<dbReference type="InterPro" id="IPR018303">
    <property type="entry name" value="ATPase_P-typ_P_site"/>
</dbReference>
<dbReference type="EC" id="7.2.2.12" evidence="10"/>
<keyword evidence="4 12" id="KW-0479">Metal-binding</keyword>
<dbReference type="GO" id="GO:0015086">
    <property type="term" value="F:cadmium ion transmembrane transporter activity"/>
    <property type="evidence" value="ECO:0007669"/>
    <property type="project" value="TreeGrafter"/>
</dbReference>
<evidence type="ECO:0000256" key="10">
    <source>
        <dbReference type="ARBA" id="ARBA00039097"/>
    </source>
</evidence>
<dbReference type="InterPro" id="IPR027256">
    <property type="entry name" value="P-typ_ATPase_IB"/>
</dbReference>
<dbReference type="Gene3D" id="3.40.50.1000">
    <property type="entry name" value="HAD superfamily/HAD-like"/>
    <property type="match status" value="1"/>
</dbReference>
<proteinExistence type="inferred from homology"/>
<dbReference type="Pfam" id="PF00122">
    <property type="entry name" value="E1-E2_ATPase"/>
    <property type="match status" value="1"/>
</dbReference>
<dbReference type="InterPro" id="IPR059000">
    <property type="entry name" value="ATPase_P-type_domA"/>
</dbReference>
<dbReference type="SFLD" id="SFLDS00003">
    <property type="entry name" value="Haloacid_Dehalogenase"/>
    <property type="match status" value="1"/>
</dbReference>
<dbReference type="InterPro" id="IPR023299">
    <property type="entry name" value="ATPase_P-typ_cyto_dom_N"/>
</dbReference>
<feature type="transmembrane region" description="Helical" evidence="12">
    <location>
        <begin position="175"/>
        <end position="194"/>
    </location>
</feature>
<comment type="caution">
    <text evidence="15">The sequence shown here is derived from an EMBL/GenBank/DDBJ whole genome shotgun (WGS) entry which is preliminary data.</text>
</comment>
<sequence length="788" mass="81072">MDTKKNDSDGCGEGCGCTPVATVALPMPTRRRRAPEPAHEHSHDHGHEHGHDHAHDHGHAHTHGDAHAHEHDCCGGACAAPADTQPDPGGPGLRLRIPAMDCAVEEGQIRRALEGITGIRRLHFALAERTLRLDAEPAARDAALAAIRRAGFAAEPLAEDAAPLPWWRAAGLPRLGAALALAAAAELLHALLPASQTAEWAGMALAAAAIALAGLGVLKKGFAALARRRLDINALMSVAVVGAFAIGQWPEAAMVMALYTIAELIEARAVDRARGAIAALMAMAPEVATLRRAGAWVTVPVAEAAVGETLRVRPGERFPVDAVLSEGTTSVDQAAVTGESLPVDKQPGDALFAGTLNLSGAVEARISAPASRSTLARIVEAVEHAQASRAPTQRFVDRFAAVYTPAVFAVALAVALGGPFVAGWAWTTAIYKALVLLVIACPCALVISTPVALSSGLAAAARRGVLLKGGAHLEAARRIRAVAFDKTGTLTEGRPRLVHWQTLAGDEAAARALGAALAAQTDHPVSRAIAAGLAPAAAAAVSAVQALHGRGVVAQAEGAAVWLGSRRLAAERGALTPELEAALAEHERQGRGLTLLGRGAQALALFAVADTLKPGAREAVAALKALGVVPVMLSGDHGAAAQAVAAEAGIAEVRADLLPEDKLAAIEDLQRRHGPTAMAGDGLNDAPALARSDLGIAMGAAGTDVAIEAADVVVMNDDPRRVAETVRLSRATHAVLVQNIVLALGIKAVFLALAVFDDATMWMAVFADMGASLIVVFNGLRLLRRSKG</sequence>
<evidence type="ECO:0000256" key="5">
    <source>
        <dbReference type="ARBA" id="ARBA00022741"/>
    </source>
</evidence>
<evidence type="ECO:0000256" key="1">
    <source>
        <dbReference type="ARBA" id="ARBA00004141"/>
    </source>
</evidence>
<dbReference type="GO" id="GO:0005524">
    <property type="term" value="F:ATP binding"/>
    <property type="evidence" value="ECO:0007669"/>
    <property type="project" value="UniProtKB-UniRule"/>
</dbReference>
<dbReference type="InterPro" id="IPR036163">
    <property type="entry name" value="HMA_dom_sf"/>
</dbReference>
<dbReference type="InterPro" id="IPR023298">
    <property type="entry name" value="ATPase_P-typ_TM_dom_sf"/>
</dbReference>
<dbReference type="SFLD" id="SFLDG00002">
    <property type="entry name" value="C1.7:_P-type_atpase_like"/>
    <property type="match status" value="1"/>
</dbReference>
<keyword evidence="7" id="KW-1278">Translocase</keyword>
<protein>
    <recommendedName>
        <fullName evidence="10">P-type Zn(2+) transporter</fullName>
        <ecNumber evidence="10">7.2.2.12</ecNumber>
    </recommendedName>
</protein>
<dbReference type="PANTHER" id="PTHR48085:SF5">
    <property type="entry name" value="CADMIUM_ZINC-TRANSPORTING ATPASE HMA4-RELATED"/>
    <property type="match status" value="1"/>
</dbReference>
<dbReference type="InterPro" id="IPR001757">
    <property type="entry name" value="P_typ_ATPase"/>
</dbReference>
<dbReference type="AlphaFoldDB" id="A0A4V2SHK3"/>
<dbReference type="PROSITE" id="PS50846">
    <property type="entry name" value="HMA_2"/>
    <property type="match status" value="1"/>
</dbReference>
<dbReference type="InterPro" id="IPR023214">
    <property type="entry name" value="HAD_sf"/>
</dbReference>
<dbReference type="GO" id="GO:0005886">
    <property type="term" value="C:plasma membrane"/>
    <property type="evidence" value="ECO:0007669"/>
    <property type="project" value="UniProtKB-SubCell"/>
</dbReference>
<feature type="transmembrane region" description="Helical" evidence="12">
    <location>
        <begin position="430"/>
        <end position="453"/>
    </location>
</feature>
<evidence type="ECO:0000256" key="6">
    <source>
        <dbReference type="ARBA" id="ARBA00022840"/>
    </source>
</evidence>
<evidence type="ECO:0000256" key="12">
    <source>
        <dbReference type="RuleBase" id="RU362081"/>
    </source>
</evidence>
<accession>A0A4V2SHK3</accession>
<dbReference type="Proteomes" id="UP000295106">
    <property type="component" value="Unassembled WGS sequence"/>
</dbReference>
<keyword evidence="6 12" id="KW-0067">ATP-binding</keyword>
<dbReference type="GeneID" id="99687000"/>
<dbReference type="SUPFAM" id="SSF56784">
    <property type="entry name" value="HAD-like"/>
    <property type="match status" value="1"/>
</dbReference>
<feature type="transmembrane region" description="Helical" evidence="12">
    <location>
        <begin position="762"/>
        <end position="783"/>
    </location>
</feature>
<dbReference type="SUPFAM" id="SSF81665">
    <property type="entry name" value="Calcium ATPase, transmembrane domain M"/>
    <property type="match status" value="1"/>
</dbReference>
<keyword evidence="9 12" id="KW-0472">Membrane</keyword>
<dbReference type="InterPro" id="IPR051014">
    <property type="entry name" value="Cation_Transport_ATPase_IB"/>
</dbReference>
<dbReference type="Gene3D" id="2.70.150.10">
    <property type="entry name" value="Calcium-transporting ATPase, cytoplasmic transduction domain A"/>
    <property type="match status" value="1"/>
</dbReference>
<keyword evidence="8 12" id="KW-1133">Transmembrane helix</keyword>
<comment type="subcellular location">
    <subcellularLocation>
        <location evidence="12">Cell membrane</location>
    </subcellularLocation>
    <subcellularLocation>
        <location evidence="1">Membrane</location>
        <topology evidence="1">Multi-pass membrane protein</topology>
    </subcellularLocation>
</comment>
<evidence type="ECO:0000313" key="15">
    <source>
        <dbReference type="EMBL" id="TCP05398.1"/>
    </source>
</evidence>
<dbReference type="SUPFAM" id="SSF55008">
    <property type="entry name" value="HMA, heavy metal-associated domain"/>
    <property type="match status" value="1"/>
</dbReference>
<keyword evidence="5 12" id="KW-0547">Nucleotide-binding</keyword>
<dbReference type="OrthoDB" id="8552908at2"/>